<dbReference type="EMBL" id="LT629785">
    <property type="protein sequence ID" value="SDT88919.1"/>
    <property type="molecule type" value="Genomic_DNA"/>
</dbReference>
<dbReference type="InterPro" id="IPR036291">
    <property type="entry name" value="NAD(P)-bd_dom_sf"/>
</dbReference>
<dbReference type="PRINTS" id="PR00081">
    <property type="entry name" value="GDHRDH"/>
</dbReference>
<organism evidence="1 2">
    <name type="scientific">Pseudomonas pohangensis</name>
    <dbReference type="NCBI Taxonomy" id="364197"/>
    <lineage>
        <taxon>Bacteria</taxon>
        <taxon>Pseudomonadati</taxon>
        <taxon>Pseudomonadota</taxon>
        <taxon>Gammaproteobacteria</taxon>
        <taxon>Pseudomonadales</taxon>
        <taxon>Pseudomonadaceae</taxon>
        <taxon>Pseudomonas</taxon>
    </lineage>
</organism>
<evidence type="ECO:0000313" key="1">
    <source>
        <dbReference type="EMBL" id="SDT88919.1"/>
    </source>
</evidence>
<dbReference type="Pfam" id="PF00106">
    <property type="entry name" value="adh_short"/>
    <property type="match status" value="1"/>
</dbReference>
<accession>A0A1H2E1M2</accession>
<dbReference type="RefSeq" id="WP_090192736.1">
    <property type="nucleotide sequence ID" value="NZ_LT629785.1"/>
</dbReference>
<gene>
    <name evidence="1" type="ORF">SAMN05216296_0285</name>
</gene>
<dbReference type="Proteomes" id="UP000243232">
    <property type="component" value="Chromosome I"/>
</dbReference>
<dbReference type="AlphaFoldDB" id="A0A1H2E1M2"/>
<name>A0A1H2E1M2_9PSED</name>
<sequence>MNPQTTEPKVALIIGAGDATGGAIAKRFAREGYIACVTRRSADKLQPLVDSIIAEGGQAHGFASDARKEEDVAALVEAIESSIGPIEAFVFNIGANVPCSILEETARKYFKIWEMACFAGFLTGQAVARRMVKRGRGSILFTGATAGMRGAANFAAFAGAKHGIRALAQSMARELGPMNIHVAHVVVDGAIDTAFIRDNFPERYALKDQDGILNPEHIADNYWYLHSQPRDAWTFELDLRPWQERW</sequence>
<reference evidence="2" key="1">
    <citation type="submission" date="2016-10" db="EMBL/GenBank/DDBJ databases">
        <authorList>
            <person name="Varghese N."/>
            <person name="Submissions S."/>
        </authorList>
    </citation>
    <scope>NUCLEOTIDE SEQUENCE [LARGE SCALE GENOMIC DNA]</scope>
    <source>
        <strain evidence="2">DSM 17875</strain>
    </source>
</reference>
<keyword evidence="2" id="KW-1185">Reference proteome</keyword>
<dbReference type="STRING" id="364197.SAMN05216296_0285"/>
<evidence type="ECO:0000313" key="2">
    <source>
        <dbReference type="Proteomes" id="UP000243232"/>
    </source>
</evidence>
<dbReference type="PANTHER" id="PTHR43431:SF7">
    <property type="entry name" value="OXIDOREDUCTASE, SHORT CHAIN DEHYDROGENASE_REDUCTASE FAMILY (AFU_ORTHOLOGUE AFUA_5G14000)"/>
    <property type="match status" value="1"/>
</dbReference>
<dbReference type="OrthoDB" id="5513072at2"/>
<dbReference type="SUPFAM" id="SSF51735">
    <property type="entry name" value="NAD(P)-binding Rossmann-fold domains"/>
    <property type="match status" value="1"/>
</dbReference>
<protein>
    <submittedName>
        <fullName evidence="1">NADP-dependent 3-hydroxy acid dehydrogenase YdfG</fullName>
    </submittedName>
</protein>
<dbReference type="Gene3D" id="3.40.50.720">
    <property type="entry name" value="NAD(P)-binding Rossmann-like Domain"/>
    <property type="match status" value="1"/>
</dbReference>
<proteinExistence type="predicted"/>
<dbReference type="PANTHER" id="PTHR43431">
    <property type="entry name" value="OXIDOREDUCTASE, SHORT CHAIN DEHYDROGENASE/REDUCTASE FAMILY (AFU_ORTHOLOGUE AFUA_5G14000)"/>
    <property type="match status" value="1"/>
</dbReference>
<dbReference type="CDD" id="cd05373">
    <property type="entry name" value="SDR_c10"/>
    <property type="match status" value="1"/>
</dbReference>
<dbReference type="InterPro" id="IPR002347">
    <property type="entry name" value="SDR_fam"/>
</dbReference>